<evidence type="ECO:0000259" key="1">
    <source>
        <dbReference type="PROSITE" id="PS50072"/>
    </source>
</evidence>
<dbReference type="PANTHER" id="PTHR11071">
    <property type="entry name" value="PEPTIDYL-PROLYL CIS-TRANS ISOMERASE"/>
    <property type="match status" value="1"/>
</dbReference>
<dbReference type="InterPro" id="IPR002130">
    <property type="entry name" value="Cyclophilin-type_PPIase_dom"/>
</dbReference>
<dbReference type="Proteomes" id="UP001266305">
    <property type="component" value="Unassembled WGS sequence"/>
</dbReference>
<name>A0ABQ9TVK3_SAGOE</name>
<comment type="caution">
    <text evidence="2">The sequence shown here is derived from an EMBL/GenBank/DDBJ whole genome shotgun (WGS) entry which is preliminary data.</text>
</comment>
<protein>
    <recommendedName>
        <fullName evidence="1">PPIase cyclophilin-type domain-containing protein</fullName>
    </recommendedName>
</protein>
<feature type="domain" description="PPIase cyclophilin-type" evidence="1">
    <location>
        <begin position="94"/>
        <end position="176"/>
    </location>
</feature>
<evidence type="ECO:0000313" key="3">
    <source>
        <dbReference type="Proteomes" id="UP001266305"/>
    </source>
</evidence>
<dbReference type="Pfam" id="PF00160">
    <property type="entry name" value="Pro_isomerase"/>
    <property type="match status" value="1"/>
</dbReference>
<keyword evidence="3" id="KW-1185">Reference proteome</keyword>
<proteinExistence type="predicted"/>
<sequence>MRHRGSCSQCSEIQLPDSSYSPGSPWVKTAGVLLLSFTPVGGGRRCFLLVRSSANLEVKCPLHFHTGLFGLCALLDVAAARSPALPAMLRPTEFFDIPVDSEPLGPFSFKLLADNFPKCSCSEHRKGFGYKNSCFHRITPAFMWQGGGFTCHNGTGGKSIYGEKFDDEDFILGYRS</sequence>
<dbReference type="PROSITE" id="PS50072">
    <property type="entry name" value="CSA_PPIASE_2"/>
    <property type="match status" value="1"/>
</dbReference>
<organism evidence="2 3">
    <name type="scientific">Saguinus oedipus</name>
    <name type="common">Cotton-top tamarin</name>
    <name type="synonym">Oedipomidas oedipus</name>
    <dbReference type="NCBI Taxonomy" id="9490"/>
    <lineage>
        <taxon>Eukaryota</taxon>
        <taxon>Metazoa</taxon>
        <taxon>Chordata</taxon>
        <taxon>Craniata</taxon>
        <taxon>Vertebrata</taxon>
        <taxon>Euteleostomi</taxon>
        <taxon>Mammalia</taxon>
        <taxon>Eutheria</taxon>
        <taxon>Euarchontoglires</taxon>
        <taxon>Primates</taxon>
        <taxon>Haplorrhini</taxon>
        <taxon>Platyrrhini</taxon>
        <taxon>Cebidae</taxon>
        <taxon>Callitrichinae</taxon>
        <taxon>Saguinus</taxon>
    </lineage>
</organism>
<dbReference type="Gene3D" id="2.40.100.10">
    <property type="entry name" value="Cyclophilin-like"/>
    <property type="match status" value="1"/>
</dbReference>
<accession>A0ABQ9TVK3</accession>
<evidence type="ECO:0000313" key="2">
    <source>
        <dbReference type="EMBL" id="KAK2088826.1"/>
    </source>
</evidence>
<dbReference type="EMBL" id="JASSZA010000019">
    <property type="protein sequence ID" value="KAK2088826.1"/>
    <property type="molecule type" value="Genomic_DNA"/>
</dbReference>
<gene>
    <name evidence="2" type="ORF">P7K49_034733</name>
</gene>
<dbReference type="PANTHER" id="PTHR11071:SF490">
    <property type="entry name" value="PEPTIDYL-PROLYL CIS-TRANS ISOMERASE A"/>
    <property type="match status" value="1"/>
</dbReference>
<dbReference type="SUPFAM" id="SSF50891">
    <property type="entry name" value="Cyclophilin-like"/>
    <property type="match status" value="1"/>
</dbReference>
<dbReference type="InterPro" id="IPR029000">
    <property type="entry name" value="Cyclophilin-like_dom_sf"/>
</dbReference>
<reference evidence="2 3" key="1">
    <citation type="submission" date="2023-05" db="EMBL/GenBank/DDBJ databases">
        <title>B98-5 Cell Line De Novo Hybrid Assembly: An Optical Mapping Approach.</title>
        <authorList>
            <person name="Kananen K."/>
            <person name="Auerbach J.A."/>
            <person name="Kautto E."/>
            <person name="Blachly J.S."/>
        </authorList>
    </citation>
    <scope>NUCLEOTIDE SEQUENCE [LARGE SCALE GENOMIC DNA]</scope>
    <source>
        <strain evidence="2">B95-8</strain>
        <tissue evidence="2">Cell line</tissue>
    </source>
</reference>